<feature type="domain" description="Integral membrane bound transporter" evidence="5">
    <location>
        <begin position="218"/>
        <end position="335"/>
    </location>
</feature>
<dbReference type="Pfam" id="PF13515">
    <property type="entry name" value="FUSC_2"/>
    <property type="match status" value="1"/>
</dbReference>
<sequence>MHHFSPLFQMGPARRDHIPAFRTALGVALPMFALLAIGRLDLAIYANFGAFTGVYGRHTTRMTRLRHQILAGVALTLSVTLGATMAWLDVSPWVLIVVSSLVSSAWATTALAADMKPTGSVFVIFSVAAVGSLNNPVHPLLAFAIAGSAALLCLGLGQLSHLIGEGPGGDAKESEHPKRAPDAGRVPWRRLRVEARRFFFSPLLAGVLGLISVTVFDPLSHSYWAMVASVAPLVNSRFKVQYYRAIERVLGTLTGIAVAGFLLSHPMQGWQIVVWIVILQYLTEMYVTRNYTIAASFITPTALLMIQVVDTAPVGPMLLARTAETVIGAVAALVIIAIGYVRKYPEVVLPQR</sequence>
<keyword evidence="4" id="KW-0472">Membrane</keyword>
<dbReference type="AlphaFoldDB" id="A0A7H0KBW2"/>
<gene>
    <name evidence="6" type="ORF">HMA55_07335</name>
</gene>
<evidence type="ECO:0000256" key="2">
    <source>
        <dbReference type="ARBA" id="ARBA00022692"/>
    </source>
</evidence>
<comment type="subcellular location">
    <subcellularLocation>
        <location evidence="1">Membrane</location>
        <topology evidence="1">Multi-pass membrane protein</topology>
    </subcellularLocation>
</comment>
<evidence type="ECO:0000313" key="7">
    <source>
        <dbReference type="Proteomes" id="UP000577408"/>
    </source>
</evidence>
<evidence type="ECO:0000256" key="3">
    <source>
        <dbReference type="ARBA" id="ARBA00022989"/>
    </source>
</evidence>
<comment type="caution">
    <text evidence="6">The sequence shown here is derived from an EMBL/GenBank/DDBJ whole genome shotgun (WGS) entry which is preliminary data.</text>
</comment>
<proteinExistence type="predicted"/>
<keyword evidence="2" id="KW-0812">Transmembrane</keyword>
<evidence type="ECO:0000256" key="1">
    <source>
        <dbReference type="ARBA" id="ARBA00004141"/>
    </source>
</evidence>
<name>A0A7H0KBW2_9CORY</name>
<keyword evidence="7" id="KW-1185">Reference proteome</keyword>
<dbReference type="GO" id="GO:0016020">
    <property type="term" value="C:membrane"/>
    <property type="evidence" value="ECO:0007669"/>
    <property type="project" value="UniProtKB-SubCell"/>
</dbReference>
<evidence type="ECO:0000259" key="5">
    <source>
        <dbReference type="Pfam" id="PF13515"/>
    </source>
</evidence>
<reference evidence="6 7" key="1">
    <citation type="submission" date="2020-05" db="EMBL/GenBank/DDBJ databases">
        <title>Descriptions of Corynebacterium xxxx sp. nov., Corynebacterium yyyy sp. nov. and Corynebacterium zzzz sp. nov.</title>
        <authorList>
            <person name="Zhang G."/>
        </authorList>
    </citation>
    <scope>NUCLEOTIDE SEQUENCE [LARGE SCALE GENOMIC DNA]</scope>
    <source>
        <strain evidence="7">zg-913</strain>
    </source>
</reference>
<keyword evidence="3" id="KW-1133">Transmembrane helix</keyword>
<dbReference type="EMBL" id="JABFED010000004">
    <property type="protein sequence ID" value="MBA1837709.1"/>
    <property type="molecule type" value="Genomic_DNA"/>
</dbReference>
<dbReference type="Proteomes" id="UP000577408">
    <property type="component" value="Unassembled WGS sequence"/>
</dbReference>
<evidence type="ECO:0000313" key="6">
    <source>
        <dbReference type="EMBL" id="MBA1837709.1"/>
    </source>
</evidence>
<accession>A0A7H0KBW2</accession>
<protein>
    <submittedName>
        <fullName evidence="6">FUSC family protein</fullName>
    </submittedName>
</protein>
<evidence type="ECO:0000256" key="4">
    <source>
        <dbReference type="ARBA" id="ARBA00023136"/>
    </source>
</evidence>
<dbReference type="RefSeq" id="WP_181192410.1">
    <property type="nucleotide sequence ID" value="NZ_JABFED010000004.1"/>
</dbReference>
<dbReference type="InterPro" id="IPR049453">
    <property type="entry name" value="Memb_transporter_dom"/>
</dbReference>
<organism evidence="6 7">
    <name type="scientific">Corynebacterium wankanglinii</name>
    <dbReference type="NCBI Taxonomy" id="2735136"/>
    <lineage>
        <taxon>Bacteria</taxon>
        <taxon>Bacillati</taxon>
        <taxon>Actinomycetota</taxon>
        <taxon>Actinomycetes</taxon>
        <taxon>Mycobacteriales</taxon>
        <taxon>Corynebacteriaceae</taxon>
        <taxon>Corynebacterium</taxon>
    </lineage>
</organism>